<dbReference type="PANTHER" id="PTHR43317">
    <property type="entry name" value="THERMOSPERMINE SYNTHASE ACAULIS5"/>
    <property type="match status" value="1"/>
</dbReference>
<evidence type="ECO:0000313" key="3">
    <source>
        <dbReference type="Proteomes" id="UP000182063"/>
    </source>
</evidence>
<dbReference type="AlphaFoldDB" id="A0A1L3ZWZ7"/>
<dbReference type="STRING" id="1921510.BSL82_13300"/>
<dbReference type="KEGG" id="sphj:BSL82_13300"/>
<name>A0A1L3ZWZ7_9SPHN</name>
<protein>
    <submittedName>
        <fullName evidence="2">Spermidine synthase</fullName>
    </submittedName>
</protein>
<dbReference type="EMBL" id="CP018221">
    <property type="protein sequence ID" value="API60156.1"/>
    <property type="molecule type" value="Genomic_DNA"/>
</dbReference>
<organism evidence="2 3">
    <name type="scientific">Tardibacter chloracetimidivorans</name>
    <dbReference type="NCBI Taxonomy" id="1921510"/>
    <lineage>
        <taxon>Bacteria</taxon>
        <taxon>Pseudomonadati</taxon>
        <taxon>Pseudomonadota</taxon>
        <taxon>Alphaproteobacteria</taxon>
        <taxon>Sphingomonadales</taxon>
        <taxon>Sphingomonadaceae</taxon>
        <taxon>Tardibacter</taxon>
    </lineage>
</organism>
<keyword evidence="3" id="KW-1185">Reference proteome</keyword>
<dbReference type="InterPro" id="IPR029063">
    <property type="entry name" value="SAM-dependent_MTases_sf"/>
</dbReference>
<dbReference type="GO" id="GO:0006596">
    <property type="term" value="P:polyamine biosynthetic process"/>
    <property type="evidence" value="ECO:0007669"/>
    <property type="project" value="UniProtKB-KW"/>
</dbReference>
<evidence type="ECO:0000256" key="1">
    <source>
        <dbReference type="ARBA" id="ARBA00023115"/>
    </source>
</evidence>
<accession>A0A1L3ZWZ7</accession>
<dbReference type="OrthoDB" id="9793351at2"/>
<proteinExistence type="predicted"/>
<keyword evidence="1" id="KW-0620">Polyamine biosynthesis</keyword>
<reference evidence="3" key="1">
    <citation type="submission" date="2016-11" db="EMBL/GenBank/DDBJ databases">
        <title>Complete Genome Sequence of alachlor-degrading Sphingomonas sp. strain JJ-A5.</title>
        <authorList>
            <person name="Lee H."/>
            <person name="Ka J.-O."/>
        </authorList>
    </citation>
    <scope>NUCLEOTIDE SEQUENCE [LARGE SCALE GENOMIC DNA]</scope>
    <source>
        <strain evidence="3">JJ-A5</strain>
    </source>
</reference>
<sequence>MIDSGDVPGGEKLYLIRHGSDYEILLGDEQLMGSWASCSEAALALLVCPRLTSPAPTMLIGGLGMGFTLAAARSALPADARIIVSELVPSIITWARGALAHLFAGVFEDPRVAIEPRDVHDVIVDRTGGFDAILLDVDNGPEGLVALANERLYCNWGLRAAYAALRPGGILAIWSAFRDDSFHSRLQAAGFGVEEFSIDPDGTGRDPPHVIWLATRSHKVEEGGCGVSA</sequence>
<evidence type="ECO:0000313" key="2">
    <source>
        <dbReference type="EMBL" id="API60156.1"/>
    </source>
</evidence>
<dbReference type="Proteomes" id="UP000182063">
    <property type="component" value="Chromosome"/>
</dbReference>
<gene>
    <name evidence="2" type="ORF">BSL82_13300</name>
</gene>
<dbReference type="Gene3D" id="3.40.50.150">
    <property type="entry name" value="Vaccinia Virus protein VP39"/>
    <property type="match status" value="1"/>
</dbReference>
<dbReference type="PANTHER" id="PTHR43317:SF3">
    <property type="entry name" value="BLR2883 PROTEIN"/>
    <property type="match status" value="1"/>
</dbReference>
<dbReference type="SUPFAM" id="SSF53335">
    <property type="entry name" value="S-adenosyl-L-methionine-dependent methyltransferases"/>
    <property type="match status" value="1"/>
</dbReference>